<dbReference type="EMBL" id="JBEDUW010000001">
    <property type="protein sequence ID" value="KAK9951368.1"/>
    <property type="molecule type" value="Genomic_DNA"/>
</dbReference>
<sequence length="521" mass="58101">MEEFKAVDECLEWIMVELEERAPWNDKCLYICVADYQDTGEIGLNAVFKVPKSIMRACAGFGLGFGGSTVFIAGGFRATRFKELVVPGCYYDVQAYKISDRPWEEILFPPFRNGKVWPLIWEVEENLFALTTKPPPPLPWSDVVASEWNLCFEMYDRTVGSWILLPNPPPYSCPGGFSHAILGSQLFVSNPLHPDYTYKCNLSDIRRKQPLKWQVSSFRFRGATLAVCTDEGHFVVFSHDVRGPTPSLYVVKDEDDPYFYITVDLLEHGSDESIMAPQSLFVRQGLHEIDECQFVHLGGQKVTFLCSTREGFKLSVMAIIFDFQLEKTDDSFKLHTKFHPTRVWHFDNEEGSSGIAQGLAQIVNAVVCKFSIFFFCPQWCGATQSGDLGSSGEEALDGILGFGKSNSSVISLIASSGKVKKMFAHCLYGKNGGGIFAIGCVVQPKVNTTPLIAKPHYNVNMKAVQVGHSFLNIYTGVCEAGDRKGTIISGITLAYLPDVVYEPLVSRISSQRSDLEVHSSW</sequence>
<evidence type="ECO:0000313" key="2">
    <source>
        <dbReference type="Proteomes" id="UP001457282"/>
    </source>
</evidence>
<dbReference type="GO" id="GO:0006508">
    <property type="term" value="P:proteolysis"/>
    <property type="evidence" value="ECO:0007669"/>
    <property type="project" value="InterPro"/>
</dbReference>
<gene>
    <name evidence="1" type="ORF">M0R45_006815</name>
</gene>
<keyword evidence="2" id="KW-1185">Reference proteome</keyword>
<dbReference type="SUPFAM" id="SSF117281">
    <property type="entry name" value="Kelch motif"/>
    <property type="match status" value="1"/>
</dbReference>
<proteinExistence type="predicted"/>
<dbReference type="PANTHER" id="PTHR13683">
    <property type="entry name" value="ASPARTYL PROTEASES"/>
    <property type="match status" value="1"/>
</dbReference>
<dbReference type="GO" id="GO:0004190">
    <property type="term" value="F:aspartic-type endopeptidase activity"/>
    <property type="evidence" value="ECO:0007669"/>
    <property type="project" value="InterPro"/>
</dbReference>
<accession>A0AAW1YS23</accession>
<dbReference type="InterPro" id="IPR015915">
    <property type="entry name" value="Kelch-typ_b-propeller"/>
</dbReference>
<organism evidence="1 2">
    <name type="scientific">Rubus argutus</name>
    <name type="common">Southern blackberry</name>
    <dbReference type="NCBI Taxonomy" id="59490"/>
    <lineage>
        <taxon>Eukaryota</taxon>
        <taxon>Viridiplantae</taxon>
        <taxon>Streptophyta</taxon>
        <taxon>Embryophyta</taxon>
        <taxon>Tracheophyta</taxon>
        <taxon>Spermatophyta</taxon>
        <taxon>Magnoliopsida</taxon>
        <taxon>eudicotyledons</taxon>
        <taxon>Gunneridae</taxon>
        <taxon>Pentapetalae</taxon>
        <taxon>rosids</taxon>
        <taxon>fabids</taxon>
        <taxon>Rosales</taxon>
        <taxon>Rosaceae</taxon>
        <taxon>Rosoideae</taxon>
        <taxon>Rosoideae incertae sedis</taxon>
        <taxon>Rubus</taxon>
    </lineage>
</organism>
<evidence type="ECO:0000313" key="1">
    <source>
        <dbReference type="EMBL" id="KAK9951368.1"/>
    </source>
</evidence>
<protein>
    <submittedName>
        <fullName evidence="1">Uncharacterized protein</fullName>
    </submittedName>
</protein>
<dbReference type="SUPFAM" id="SSF50630">
    <property type="entry name" value="Acid proteases"/>
    <property type="match status" value="1"/>
</dbReference>
<name>A0AAW1YS23_RUBAR</name>
<reference evidence="1 2" key="1">
    <citation type="journal article" date="2023" name="G3 (Bethesda)">
        <title>A chromosome-length genome assembly and annotation of blackberry (Rubus argutus, cv. 'Hillquist').</title>
        <authorList>
            <person name="Bruna T."/>
            <person name="Aryal R."/>
            <person name="Dudchenko O."/>
            <person name="Sargent D.J."/>
            <person name="Mead D."/>
            <person name="Buti M."/>
            <person name="Cavallini A."/>
            <person name="Hytonen T."/>
            <person name="Andres J."/>
            <person name="Pham M."/>
            <person name="Weisz D."/>
            <person name="Mascagni F."/>
            <person name="Usai G."/>
            <person name="Natali L."/>
            <person name="Bassil N."/>
            <person name="Fernandez G.E."/>
            <person name="Lomsadze A."/>
            <person name="Armour M."/>
            <person name="Olukolu B."/>
            <person name="Poorten T."/>
            <person name="Britton C."/>
            <person name="Davik J."/>
            <person name="Ashrafi H."/>
            <person name="Aiden E.L."/>
            <person name="Borodovsky M."/>
            <person name="Worthington M."/>
        </authorList>
    </citation>
    <scope>NUCLEOTIDE SEQUENCE [LARGE SCALE GENOMIC DNA]</scope>
    <source>
        <strain evidence="1">PI 553951</strain>
    </source>
</reference>
<dbReference type="Proteomes" id="UP001457282">
    <property type="component" value="Unassembled WGS sequence"/>
</dbReference>
<dbReference type="PANTHER" id="PTHR13683:SF685">
    <property type="entry name" value="EUKARYOTIC ASPARTYL PROTEASE FAMILY PROTEIN"/>
    <property type="match status" value="1"/>
</dbReference>
<dbReference type="Gene3D" id="2.40.70.10">
    <property type="entry name" value="Acid Proteases"/>
    <property type="match status" value="2"/>
</dbReference>
<comment type="caution">
    <text evidence="1">The sequence shown here is derived from an EMBL/GenBank/DDBJ whole genome shotgun (WGS) entry which is preliminary data.</text>
</comment>
<dbReference type="AlphaFoldDB" id="A0AAW1YS23"/>
<dbReference type="InterPro" id="IPR001461">
    <property type="entry name" value="Aspartic_peptidase_A1"/>
</dbReference>
<dbReference type="InterPro" id="IPR021109">
    <property type="entry name" value="Peptidase_aspartic_dom_sf"/>
</dbReference>